<evidence type="ECO:0000256" key="5">
    <source>
        <dbReference type="ARBA" id="ARBA00023136"/>
    </source>
</evidence>
<feature type="domain" description="Spore germination protein N-terminal" evidence="9">
    <location>
        <begin position="23"/>
        <end position="196"/>
    </location>
</feature>
<dbReference type="RefSeq" id="WP_098176328.1">
    <property type="nucleotide sequence ID" value="NZ_CP030926.1"/>
</dbReference>
<dbReference type="AlphaFoldDB" id="A0AAX0RRK0"/>
<evidence type="ECO:0000313" key="10">
    <source>
        <dbReference type="EMBL" id="AXN37156.1"/>
    </source>
</evidence>
<dbReference type="Proteomes" id="UP000220106">
    <property type="component" value="Unassembled WGS sequence"/>
</dbReference>
<dbReference type="NCBIfam" id="TIGR02887">
    <property type="entry name" value="spore_ger_x_C"/>
    <property type="match status" value="1"/>
</dbReference>
<evidence type="ECO:0000313" key="13">
    <source>
        <dbReference type="Proteomes" id="UP000260457"/>
    </source>
</evidence>
<dbReference type="InterPro" id="IPR038501">
    <property type="entry name" value="Spore_GerAC_C_sf"/>
</dbReference>
<evidence type="ECO:0000256" key="3">
    <source>
        <dbReference type="ARBA" id="ARBA00022544"/>
    </source>
</evidence>
<dbReference type="KEGG" id="pbut:DTO10_01265"/>
<evidence type="ECO:0000256" key="7">
    <source>
        <dbReference type="ARBA" id="ARBA00023288"/>
    </source>
</evidence>
<keyword evidence="6" id="KW-0564">Palmitate</keyword>
<keyword evidence="13" id="KW-1185">Reference proteome</keyword>
<dbReference type="InterPro" id="IPR057336">
    <property type="entry name" value="GerAC_N"/>
</dbReference>
<reference evidence="11 12" key="1">
    <citation type="submission" date="2017-09" db="EMBL/GenBank/DDBJ databases">
        <title>Large-scale bioinformatics analysis of Bacillus genomes uncovers conserved roles of natural products in bacterial physiology.</title>
        <authorList>
            <consortium name="Agbiome Team Llc"/>
            <person name="Bleich R.M."/>
            <person name="Kirk G.J."/>
            <person name="Santa Maria K.C."/>
            <person name="Allen S.E."/>
            <person name="Farag S."/>
            <person name="Shank E.A."/>
            <person name="Bowers A."/>
        </authorList>
    </citation>
    <scope>NUCLEOTIDE SEQUENCE [LARGE SCALE GENOMIC DNA]</scope>
    <source>
        <strain evidence="11 12">AFS003229</strain>
    </source>
</reference>
<name>A0AAX0RRK0_9BACI</name>
<dbReference type="EMBL" id="CP030926">
    <property type="protein sequence ID" value="AXN37156.1"/>
    <property type="molecule type" value="Genomic_DNA"/>
</dbReference>
<feature type="domain" description="Spore germination GerAC-like C-terminal" evidence="8">
    <location>
        <begin position="217"/>
        <end position="369"/>
    </location>
</feature>
<comment type="similarity">
    <text evidence="2">Belongs to the GerABKC lipoprotein family.</text>
</comment>
<dbReference type="Proteomes" id="UP000260457">
    <property type="component" value="Chromosome"/>
</dbReference>
<dbReference type="PANTHER" id="PTHR35789">
    <property type="entry name" value="SPORE GERMINATION PROTEIN B3"/>
    <property type="match status" value="1"/>
</dbReference>
<keyword evidence="5" id="KW-0472">Membrane</keyword>
<dbReference type="Pfam" id="PF25198">
    <property type="entry name" value="Spore_GerAC_N"/>
    <property type="match status" value="1"/>
</dbReference>
<dbReference type="EMBL" id="NUEQ01000025">
    <property type="protein sequence ID" value="PEJ32244.1"/>
    <property type="molecule type" value="Genomic_DNA"/>
</dbReference>
<dbReference type="Pfam" id="PF05504">
    <property type="entry name" value="Spore_GerAC"/>
    <property type="match status" value="1"/>
</dbReference>
<keyword evidence="7" id="KW-0449">Lipoprotein</keyword>
<evidence type="ECO:0000259" key="8">
    <source>
        <dbReference type="Pfam" id="PF05504"/>
    </source>
</evidence>
<proteinExistence type="inferred from homology"/>
<dbReference type="InterPro" id="IPR046953">
    <property type="entry name" value="Spore_GerAC-like_C"/>
</dbReference>
<dbReference type="Gene3D" id="3.30.300.210">
    <property type="entry name" value="Nutrient germinant receptor protein C, domain 3"/>
    <property type="match status" value="1"/>
</dbReference>
<evidence type="ECO:0000256" key="1">
    <source>
        <dbReference type="ARBA" id="ARBA00004635"/>
    </source>
</evidence>
<evidence type="ECO:0000256" key="6">
    <source>
        <dbReference type="ARBA" id="ARBA00023139"/>
    </source>
</evidence>
<evidence type="ECO:0000259" key="9">
    <source>
        <dbReference type="Pfam" id="PF25198"/>
    </source>
</evidence>
<dbReference type="GO" id="GO:0016020">
    <property type="term" value="C:membrane"/>
    <property type="evidence" value="ECO:0007669"/>
    <property type="project" value="UniProtKB-SubCell"/>
</dbReference>
<sequence length="389" mass="45001">MTRRLSKLFLIFSVLFILTGCWDYKDIQDIHYVTALGVDYEDGKYVVYVQLVDLSAVAKTEAKSSEPTKVYIGKHSGKSISEAINHLYQTAQQRLYLGQVSTFVLTDKAIEHNINDIVDAAFRFNLIRYSSNIFATKKPLDELFSIKGFFNLTPLYSELHFPKPIYENLSYIEPITLRTFISTYRDVSITTTLPTISWSGNDWTEDKKKRKTFTIDGAYVIYYKKSMNWYSVEDLKGSRWITKKTNRTPIEFTKANGTTYISLTHPHVKIKPIVKNNEAKFTLDVDIKGSILELSTNDSLKNLEKFVQDYIKKDIEQTFEIGLKRNGDPLGLGQKLYRKDLRFWKTNNINEPKDYLHANSFEQININVNLANAGTLEYHPFKNEKLPNN</sequence>
<protein>
    <submittedName>
        <fullName evidence="10">Ger(X)C family spore germination protein</fullName>
    </submittedName>
</protein>
<dbReference type="PANTHER" id="PTHR35789:SF1">
    <property type="entry name" value="SPORE GERMINATION PROTEIN B3"/>
    <property type="match status" value="1"/>
</dbReference>
<dbReference type="InterPro" id="IPR008844">
    <property type="entry name" value="Spore_GerAC-like"/>
</dbReference>
<organism evidence="11 12">
    <name type="scientific">Peribacillus butanolivorans</name>
    <dbReference type="NCBI Taxonomy" id="421767"/>
    <lineage>
        <taxon>Bacteria</taxon>
        <taxon>Bacillati</taxon>
        <taxon>Bacillota</taxon>
        <taxon>Bacilli</taxon>
        <taxon>Bacillales</taxon>
        <taxon>Bacillaceae</taxon>
        <taxon>Peribacillus</taxon>
    </lineage>
</organism>
<keyword evidence="3" id="KW-0309">Germination</keyword>
<dbReference type="PROSITE" id="PS51257">
    <property type="entry name" value="PROKAR_LIPOPROTEIN"/>
    <property type="match status" value="1"/>
</dbReference>
<dbReference type="GO" id="GO:0009847">
    <property type="term" value="P:spore germination"/>
    <property type="evidence" value="ECO:0007669"/>
    <property type="project" value="InterPro"/>
</dbReference>
<comment type="subcellular location">
    <subcellularLocation>
        <location evidence="1">Membrane</location>
        <topology evidence="1">Lipid-anchor</topology>
    </subcellularLocation>
</comment>
<keyword evidence="4" id="KW-0732">Signal</keyword>
<accession>A0AAX0RRK0</accession>
<gene>
    <name evidence="11" type="ORF">CN689_14035</name>
    <name evidence="10" type="ORF">DTO10_01265</name>
</gene>
<evidence type="ECO:0000256" key="4">
    <source>
        <dbReference type="ARBA" id="ARBA00022729"/>
    </source>
</evidence>
<reference evidence="10 13" key="2">
    <citation type="submission" date="2018-07" db="EMBL/GenBank/DDBJ databases">
        <title>The molecular basis for the intramolecular migration of carboxyl group in the catabolism of para-hydroxybenzoate via gentisate.</title>
        <authorList>
            <person name="Zhao H."/>
            <person name="Xu Y."/>
            <person name="Lin S."/>
            <person name="Spain J.C."/>
            <person name="Zhou N.-Y."/>
        </authorList>
    </citation>
    <scope>NUCLEOTIDE SEQUENCE [LARGE SCALE GENOMIC DNA]</scope>
    <source>
        <strain evidence="10 13">PHB-7a</strain>
    </source>
</reference>
<evidence type="ECO:0000256" key="2">
    <source>
        <dbReference type="ARBA" id="ARBA00007886"/>
    </source>
</evidence>
<evidence type="ECO:0000313" key="12">
    <source>
        <dbReference type="Proteomes" id="UP000220106"/>
    </source>
</evidence>
<evidence type="ECO:0000313" key="11">
    <source>
        <dbReference type="EMBL" id="PEJ32244.1"/>
    </source>
</evidence>